<evidence type="ECO:0000313" key="2">
    <source>
        <dbReference type="EMBL" id="SDL78482.1"/>
    </source>
</evidence>
<evidence type="ECO:0000313" key="3">
    <source>
        <dbReference type="Proteomes" id="UP000198510"/>
    </source>
</evidence>
<reference evidence="2 3" key="1">
    <citation type="submission" date="2016-10" db="EMBL/GenBank/DDBJ databases">
        <authorList>
            <person name="de Groot N.N."/>
        </authorList>
    </citation>
    <scope>NUCLEOTIDE SEQUENCE [LARGE SCALE GENOMIC DNA]</scope>
    <source>
        <strain evidence="2 3">DSM 25186</strain>
    </source>
</reference>
<accession>A0A1G9MW26</accession>
<protein>
    <submittedName>
        <fullName evidence="2">Uncharacterized protein</fullName>
    </submittedName>
</protein>
<keyword evidence="1" id="KW-0472">Membrane</keyword>
<dbReference type="RefSeq" id="WP_089684950.1">
    <property type="nucleotide sequence ID" value="NZ_FNFO01000008.1"/>
</dbReference>
<sequence length="79" mass="8962">MTFYYLLVCSISIVLFTWIIVRLLKQTKYPPNNDDNGGSADDTNLPIIDLPPGTRIDDLLVDRLPDDIVFRPQSTEPVL</sequence>
<keyword evidence="1" id="KW-1133">Transmembrane helix</keyword>
<evidence type="ECO:0000256" key="1">
    <source>
        <dbReference type="SAM" id="Phobius"/>
    </source>
</evidence>
<proteinExistence type="predicted"/>
<keyword evidence="1" id="KW-0812">Transmembrane</keyword>
<organism evidence="2 3">
    <name type="scientific">Catalinimonas alkaloidigena</name>
    <dbReference type="NCBI Taxonomy" id="1075417"/>
    <lineage>
        <taxon>Bacteria</taxon>
        <taxon>Pseudomonadati</taxon>
        <taxon>Bacteroidota</taxon>
        <taxon>Cytophagia</taxon>
        <taxon>Cytophagales</taxon>
        <taxon>Catalimonadaceae</taxon>
        <taxon>Catalinimonas</taxon>
    </lineage>
</organism>
<dbReference type="OrthoDB" id="983057at2"/>
<name>A0A1G9MW26_9BACT</name>
<keyword evidence="3" id="KW-1185">Reference proteome</keyword>
<dbReference type="Proteomes" id="UP000198510">
    <property type="component" value="Unassembled WGS sequence"/>
</dbReference>
<dbReference type="AlphaFoldDB" id="A0A1G9MW26"/>
<gene>
    <name evidence="2" type="ORF">SAMN05421823_108106</name>
</gene>
<dbReference type="EMBL" id="FNFO01000008">
    <property type="protein sequence ID" value="SDL78482.1"/>
    <property type="molecule type" value="Genomic_DNA"/>
</dbReference>
<feature type="transmembrane region" description="Helical" evidence="1">
    <location>
        <begin position="6"/>
        <end position="24"/>
    </location>
</feature>